<dbReference type="GO" id="GO:0005886">
    <property type="term" value="C:plasma membrane"/>
    <property type="evidence" value="ECO:0007669"/>
    <property type="project" value="UniProtKB-SubCell"/>
</dbReference>
<dbReference type="PANTHER" id="PTHR32196:SF69">
    <property type="entry name" value="BRANCHED-CHAIN AMINO ACID TRANSPORT SYSTEM, PERMEASE PROTEIN"/>
    <property type="match status" value="1"/>
</dbReference>
<dbReference type="OrthoDB" id="9778389at2"/>
<dbReference type="RefSeq" id="WP_072991881.1">
    <property type="nucleotide sequence ID" value="NZ_FQZB01000017.1"/>
</dbReference>
<dbReference type="InterPro" id="IPR001851">
    <property type="entry name" value="ABC_transp_permease"/>
</dbReference>
<evidence type="ECO:0000256" key="1">
    <source>
        <dbReference type="ARBA" id="ARBA00004651"/>
    </source>
</evidence>
<feature type="transmembrane region" description="Helical" evidence="6">
    <location>
        <begin position="124"/>
        <end position="147"/>
    </location>
</feature>
<evidence type="ECO:0000256" key="5">
    <source>
        <dbReference type="ARBA" id="ARBA00023136"/>
    </source>
</evidence>
<keyword evidence="2" id="KW-1003">Cell membrane</keyword>
<feature type="transmembrane region" description="Helical" evidence="6">
    <location>
        <begin position="207"/>
        <end position="224"/>
    </location>
</feature>
<proteinExistence type="predicted"/>
<dbReference type="STRING" id="1121302.SAMN02745163_03838"/>
<organism evidence="7 8">
    <name type="scientific">Clostridium cavendishii DSM 21758</name>
    <dbReference type="NCBI Taxonomy" id="1121302"/>
    <lineage>
        <taxon>Bacteria</taxon>
        <taxon>Bacillati</taxon>
        <taxon>Bacillota</taxon>
        <taxon>Clostridia</taxon>
        <taxon>Eubacteriales</taxon>
        <taxon>Clostridiaceae</taxon>
        <taxon>Clostridium</taxon>
    </lineage>
</organism>
<evidence type="ECO:0000256" key="4">
    <source>
        <dbReference type="ARBA" id="ARBA00022989"/>
    </source>
</evidence>
<feature type="transmembrane region" description="Helical" evidence="6">
    <location>
        <begin position="12"/>
        <end position="28"/>
    </location>
</feature>
<gene>
    <name evidence="7" type="ORF">SAMN02745163_03838</name>
</gene>
<evidence type="ECO:0000313" key="7">
    <source>
        <dbReference type="EMBL" id="SHK45318.1"/>
    </source>
</evidence>
<dbReference type="GO" id="GO:0022857">
    <property type="term" value="F:transmembrane transporter activity"/>
    <property type="evidence" value="ECO:0007669"/>
    <property type="project" value="InterPro"/>
</dbReference>
<dbReference type="CDD" id="cd06574">
    <property type="entry name" value="TM_PBP1_branched-chain-AA_like"/>
    <property type="match status" value="1"/>
</dbReference>
<keyword evidence="3 6" id="KW-0812">Transmembrane</keyword>
<feature type="transmembrane region" description="Helical" evidence="6">
    <location>
        <begin position="57"/>
        <end position="79"/>
    </location>
</feature>
<dbReference type="AlphaFoldDB" id="A0A1M6SL66"/>
<feature type="transmembrane region" description="Helical" evidence="6">
    <location>
        <begin position="86"/>
        <end position="104"/>
    </location>
</feature>
<evidence type="ECO:0000256" key="3">
    <source>
        <dbReference type="ARBA" id="ARBA00022692"/>
    </source>
</evidence>
<dbReference type="EMBL" id="FQZB01000017">
    <property type="protein sequence ID" value="SHK45318.1"/>
    <property type="molecule type" value="Genomic_DNA"/>
</dbReference>
<evidence type="ECO:0000313" key="8">
    <source>
        <dbReference type="Proteomes" id="UP000184310"/>
    </source>
</evidence>
<keyword evidence="8" id="KW-1185">Reference proteome</keyword>
<keyword evidence="4 6" id="KW-1133">Transmembrane helix</keyword>
<keyword evidence="5 6" id="KW-0472">Membrane</keyword>
<accession>A0A1M6SL66</accession>
<evidence type="ECO:0000256" key="6">
    <source>
        <dbReference type="SAM" id="Phobius"/>
    </source>
</evidence>
<name>A0A1M6SL66_9CLOT</name>
<feature type="transmembrane region" description="Helical" evidence="6">
    <location>
        <begin position="266"/>
        <end position="284"/>
    </location>
</feature>
<feature type="transmembrane region" description="Helical" evidence="6">
    <location>
        <begin position="181"/>
        <end position="201"/>
    </location>
</feature>
<dbReference type="Proteomes" id="UP000184310">
    <property type="component" value="Unassembled WGS sequence"/>
</dbReference>
<dbReference type="Pfam" id="PF02653">
    <property type="entry name" value="BPD_transp_2"/>
    <property type="match status" value="1"/>
</dbReference>
<dbReference type="PANTHER" id="PTHR32196">
    <property type="entry name" value="ABC TRANSPORTER PERMEASE PROTEIN YPHD-RELATED-RELATED"/>
    <property type="match status" value="1"/>
</dbReference>
<protein>
    <submittedName>
        <fullName evidence="7">Putative ABC transport system permease protein</fullName>
    </submittedName>
</protein>
<evidence type="ECO:0000256" key="2">
    <source>
        <dbReference type="ARBA" id="ARBA00022475"/>
    </source>
</evidence>
<sequence length="299" mass="31907">MPFLLGILEQGLIISIAALGVYITYSILDFPDLSVDGTFSLGAAISIVLVLNNVNPFIAILLSMIVGSLAGLATGLLHVKLKITNLLSGILVMIGLYSINLRVMGKANISMFNKQSIFSDLNKFMAGSIWSKLVVILIITLVIKFIMDLLFKTKFGFILKATGDNETLVTTLGVNKGNIKILALMFSNALVGLSGGIMAQYQGFSDISMGTGLIIMALAAIILGQSIFRKEGVIKATTIVIIGAFLYKLSIGIVLKLGVTPTDVKLITSIIVILAIVLNNVKFVDTIKGKKVKRGVIDA</sequence>
<feature type="transmembrane region" description="Helical" evidence="6">
    <location>
        <begin position="236"/>
        <end position="254"/>
    </location>
</feature>
<comment type="subcellular location">
    <subcellularLocation>
        <location evidence="1">Cell membrane</location>
        <topology evidence="1">Multi-pass membrane protein</topology>
    </subcellularLocation>
</comment>
<reference evidence="7 8" key="1">
    <citation type="submission" date="2016-11" db="EMBL/GenBank/DDBJ databases">
        <authorList>
            <person name="Jaros S."/>
            <person name="Januszkiewicz K."/>
            <person name="Wedrychowicz H."/>
        </authorList>
    </citation>
    <scope>NUCLEOTIDE SEQUENCE [LARGE SCALE GENOMIC DNA]</scope>
    <source>
        <strain evidence="7 8">DSM 21758</strain>
    </source>
</reference>